<dbReference type="GO" id="GO:0000981">
    <property type="term" value="F:DNA-binding transcription factor activity, RNA polymerase II-specific"/>
    <property type="evidence" value="ECO:0007669"/>
    <property type="project" value="TreeGrafter"/>
</dbReference>
<evidence type="ECO:0000256" key="6">
    <source>
        <dbReference type="ARBA" id="ARBA00023242"/>
    </source>
</evidence>
<dbReference type="EnsemblMetazoa" id="GAUT032740-RA">
    <property type="protein sequence ID" value="GAUT032740-PA"/>
    <property type="gene ID" value="GAUT032740"/>
</dbReference>
<comment type="similarity">
    <text evidence="2">Belongs to the bZIP family. ATF subfamily.</text>
</comment>
<dbReference type="GO" id="GO:0005634">
    <property type="term" value="C:nucleus"/>
    <property type="evidence" value="ECO:0007669"/>
    <property type="project" value="UniProtKB-ARBA"/>
</dbReference>
<reference evidence="10" key="1">
    <citation type="submission" date="2020-05" db="UniProtKB">
        <authorList>
            <consortium name="EnsemblMetazoa"/>
        </authorList>
    </citation>
    <scope>IDENTIFICATION</scope>
    <source>
        <strain evidence="10">TTRI</strain>
    </source>
</reference>
<dbReference type="GO" id="GO:0000978">
    <property type="term" value="F:RNA polymerase II cis-regulatory region sequence-specific DNA binding"/>
    <property type="evidence" value="ECO:0007669"/>
    <property type="project" value="TreeGrafter"/>
</dbReference>
<feature type="region of interest" description="Disordered" evidence="8">
    <location>
        <begin position="293"/>
        <end position="324"/>
    </location>
</feature>
<keyword evidence="7" id="KW-0175">Coiled coil</keyword>
<dbReference type="PANTHER" id="PTHR46164">
    <property type="entry name" value="ATF6, ISOFORM C"/>
    <property type="match status" value="1"/>
</dbReference>
<evidence type="ECO:0000256" key="4">
    <source>
        <dbReference type="ARBA" id="ARBA00023125"/>
    </source>
</evidence>
<dbReference type="PANTHER" id="PTHR46164:SF3">
    <property type="entry name" value="ATF6, ISOFORM C"/>
    <property type="match status" value="1"/>
</dbReference>
<keyword evidence="11" id="KW-1185">Reference proteome</keyword>
<keyword evidence="3" id="KW-0805">Transcription regulation</keyword>
<dbReference type="Pfam" id="PF00170">
    <property type="entry name" value="bZIP_1"/>
    <property type="match status" value="1"/>
</dbReference>
<dbReference type="InterPro" id="IPR004827">
    <property type="entry name" value="bZIP"/>
</dbReference>
<feature type="compositionally biased region" description="Low complexity" evidence="8">
    <location>
        <begin position="160"/>
        <end position="183"/>
    </location>
</feature>
<feature type="region of interest" description="Disordered" evidence="8">
    <location>
        <begin position="152"/>
        <end position="204"/>
    </location>
</feature>
<organism evidence="10 11">
    <name type="scientific">Glossina austeni</name>
    <name type="common">Savannah tsetse fly</name>
    <dbReference type="NCBI Taxonomy" id="7395"/>
    <lineage>
        <taxon>Eukaryota</taxon>
        <taxon>Metazoa</taxon>
        <taxon>Ecdysozoa</taxon>
        <taxon>Arthropoda</taxon>
        <taxon>Hexapoda</taxon>
        <taxon>Insecta</taxon>
        <taxon>Pterygota</taxon>
        <taxon>Neoptera</taxon>
        <taxon>Endopterygota</taxon>
        <taxon>Diptera</taxon>
        <taxon>Brachycera</taxon>
        <taxon>Muscomorpha</taxon>
        <taxon>Hippoboscoidea</taxon>
        <taxon>Glossinidae</taxon>
        <taxon>Glossina</taxon>
    </lineage>
</organism>
<keyword evidence="5" id="KW-0804">Transcription</keyword>
<dbReference type="Gene3D" id="1.20.5.170">
    <property type="match status" value="1"/>
</dbReference>
<accession>A0A1A9VCB2</accession>
<dbReference type="GO" id="GO:0030968">
    <property type="term" value="P:endoplasmic reticulum unfolded protein response"/>
    <property type="evidence" value="ECO:0007669"/>
    <property type="project" value="TreeGrafter"/>
</dbReference>
<dbReference type="STRING" id="7395.A0A1A9VCB2"/>
<evidence type="ECO:0000256" key="1">
    <source>
        <dbReference type="ARBA" id="ARBA00004167"/>
    </source>
</evidence>
<name>A0A1A9VCB2_GLOAU</name>
<evidence type="ECO:0000256" key="5">
    <source>
        <dbReference type="ARBA" id="ARBA00023163"/>
    </source>
</evidence>
<evidence type="ECO:0000313" key="10">
    <source>
        <dbReference type="EnsemblMetazoa" id="GAUT032740-PA"/>
    </source>
</evidence>
<feature type="region of interest" description="Disordered" evidence="8">
    <location>
        <begin position="561"/>
        <end position="589"/>
    </location>
</feature>
<dbReference type="SMART" id="SM00338">
    <property type="entry name" value="BRLZ"/>
    <property type="match status" value="1"/>
</dbReference>
<evidence type="ECO:0000256" key="2">
    <source>
        <dbReference type="ARBA" id="ARBA00009050"/>
    </source>
</evidence>
<dbReference type="InterPro" id="IPR051882">
    <property type="entry name" value="ATF_bZIP_TF"/>
</dbReference>
<evidence type="ECO:0000256" key="3">
    <source>
        <dbReference type="ARBA" id="ARBA00023015"/>
    </source>
</evidence>
<dbReference type="InterPro" id="IPR046347">
    <property type="entry name" value="bZIP_sf"/>
</dbReference>
<feature type="compositionally biased region" description="Polar residues" evidence="8">
    <location>
        <begin position="295"/>
        <end position="319"/>
    </location>
</feature>
<dbReference type="GO" id="GO:0016020">
    <property type="term" value="C:membrane"/>
    <property type="evidence" value="ECO:0007669"/>
    <property type="project" value="UniProtKB-SubCell"/>
</dbReference>
<evidence type="ECO:0000256" key="7">
    <source>
        <dbReference type="SAM" id="Coils"/>
    </source>
</evidence>
<dbReference type="CDD" id="cd14700">
    <property type="entry name" value="bZIP_ATF6"/>
    <property type="match status" value="1"/>
</dbReference>
<evidence type="ECO:0000259" key="9">
    <source>
        <dbReference type="PROSITE" id="PS50217"/>
    </source>
</evidence>
<dbReference type="PROSITE" id="PS50217">
    <property type="entry name" value="BZIP"/>
    <property type="match status" value="1"/>
</dbReference>
<evidence type="ECO:0000313" key="11">
    <source>
        <dbReference type="Proteomes" id="UP000078200"/>
    </source>
</evidence>
<comment type="subcellular location">
    <subcellularLocation>
        <location evidence="1">Membrane</location>
        <topology evidence="1">Single-pass membrane protein</topology>
    </subcellularLocation>
</comment>
<feature type="coiled-coil region" evidence="7">
    <location>
        <begin position="476"/>
        <end position="503"/>
    </location>
</feature>
<evidence type="ECO:0000256" key="8">
    <source>
        <dbReference type="SAM" id="MobiDB-lite"/>
    </source>
</evidence>
<dbReference type="VEuPathDB" id="VectorBase:GAUT032740"/>
<sequence length="1026" mass="113891">MDVDNENFYDNMSSFIAPASEYSLEDLDEIIRSTGTNLDASLDLTAVSDFDLSSTPFEPPITAATSCSSLDISNCSLQPHHQNIRDEFHFNFNAFPSPASTHISDSISSHEISARTSSTSSMDGEHFNADDFFNFLNDDDIKMDELICINTSESQRRHTPSPTGSYVSSSGSSTSGIQSDVSVTSAHENNQQIKHETGEEFERETKPLLNLKETAAISIEQKVENNFTGFHKENAKGFKTEIIKDNKLSTTPSALINVAIPVKSINTMVVPLRKPSVPLQSVKPCANVKADEIRSTSATTPASKVTQTTTPSAKLNPPSNAKPKTIYLSSNDFKVLMQKMNSNNNNINNGGNKKFTAANGQMPKVVLKTTNGKIIPANKISNNTTANANITATTFAPINNQFKANVVKASSPHAIKQTLNAQARANLMANGNRFSGGAQLKGGSGNFDAYKDLIDEKLFKKQQRMLKNRESASLSRRKKKEYMERLENRIKGLEKENYTLKGENSSLRSQLIAFAQTCQCKNANVSEFILNSLQINNEAKATVLSAIDSAFLINNKVNKQTQPEQPFRGSTNHIKIAPKPPNAPPNINRNFKQRMSATTIKKNVAILFAMAFMVTLNVGNFQHYLNKAGLENSALESIAATGEEQQLMPSGGRRLLWVPTEQEFHEQNNRSKREIEITKMPPPPLHFLRPINRTTADKLNGTAPQDDPLLKKSEKCASTASSNATNYIQENMRLARNLHKWIGGNDYLNLSSGRNLDNVSHFKLTRDYVNLDLPLQDPVGSKPQKRKIFMDNTAIPSSKKAKLTNLPSGFNSLELFKPRISEEYLRLFKGIKRQDDTFYVLSFNMDHILLPASAYNKTSRPKMSLMLPAGDPSLNGDVVLMQIDCEVINTTELEIKSHMIPEKLRRSRYDTVKVKVNDDVVNNGTNVDEKFEKKSKNPEKNEAKEKFRSTYFMMGPKNQNGLVKTDSNEGLTMKRRPPLLKLNASDSILGSGILNVRNSTLFSKMRETVVNAGVATTSATNFNKIF</sequence>
<feature type="compositionally biased region" description="Basic and acidic residues" evidence="8">
    <location>
        <begin position="193"/>
        <end position="204"/>
    </location>
</feature>
<keyword evidence="6" id="KW-0539">Nucleus</keyword>
<proteinExistence type="inferred from homology"/>
<dbReference type="Proteomes" id="UP000078200">
    <property type="component" value="Unassembled WGS sequence"/>
</dbReference>
<protein>
    <recommendedName>
        <fullName evidence="9">BZIP domain-containing protein</fullName>
    </recommendedName>
</protein>
<dbReference type="SUPFAM" id="SSF57959">
    <property type="entry name" value="Leucine zipper domain"/>
    <property type="match status" value="1"/>
</dbReference>
<feature type="compositionally biased region" description="Polar residues" evidence="8">
    <location>
        <begin position="561"/>
        <end position="573"/>
    </location>
</feature>
<keyword evidence="4" id="KW-0238">DNA-binding</keyword>
<dbReference type="AlphaFoldDB" id="A0A1A9VCB2"/>
<feature type="domain" description="BZIP" evidence="9">
    <location>
        <begin position="460"/>
        <end position="511"/>
    </location>
</feature>